<dbReference type="Pfam" id="PF13545">
    <property type="entry name" value="HTH_Crp_2"/>
    <property type="match status" value="1"/>
</dbReference>
<dbReference type="KEGG" id="cfem:HCR03_01635"/>
<proteinExistence type="predicted"/>
<dbReference type="GO" id="GO:0003677">
    <property type="term" value="F:DNA binding"/>
    <property type="evidence" value="ECO:0007669"/>
    <property type="project" value="UniProtKB-KW"/>
</dbReference>
<keyword evidence="2" id="KW-0238">DNA-binding</keyword>
<dbReference type="InterPro" id="IPR018490">
    <property type="entry name" value="cNMP-bd_dom_sf"/>
</dbReference>
<dbReference type="RefSeq" id="WP_066643845.1">
    <property type="nucleotide sequence ID" value="NZ_CP060286.1"/>
</dbReference>
<dbReference type="Gene3D" id="2.60.120.10">
    <property type="entry name" value="Jelly Rolls"/>
    <property type="match status" value="1"/>
</dbReference>
<dbReference type="InterPro" id="IPR050397">
    <property type="entry name" value="Env_Response_Regulators"/>
</dbReference>
<evidence type="ECO:0000256" key="2">
    <source>
        <dbReference type="ARBA" id="ARBA00023125"/>
    </source>
</evidence>
<evidence type="ECO:0000259" key="5">
    <source>
        <dbReference type="PROSITE" id="PS51063"/>
    </source>
</evidence>
<accession>A0A7G8TBQ5</accession>
<keyword evidence="8" id="KW-1185">Reference proteome</keyword>
<dbReference type="PANTHER" id="PTHR24567:SF26">
    <property type="entry name" value="REGULATORY PROTEIN YEIL"/>
    <property type="match status" value="1"/>
</dbReference>
<dbReference type="Proteomes" id="UP000515909">
    <property type="component" value="Chromosome"/>
</dbReference>
<evidence type="ECO:0000259" key="4">
    <source>
        <dbReference type="PROSITE" id="PS50042"/>
    </source>
</evidence>
<feature type="domain" description="HTH crp-type" evidence="5">
    <location>
        <begin position="154"/>
        <end position="221"/>
    </location>
</feature>
<dbReference type="PROSITE" id="PS50042">
    <property type="entry name" value="CNMP_BINDING_3"/>
    <property type="match status" value="1"/>
</dbReference>
<dbReference type="EMBL" id="VWXL01000058">
    <property type="protein sequence ID" value="MVB11525.1"/>
    <property type="molecule type" value="Genomic_DNA"/>
</dbReference>
<evidence type="ECO:0000256" key="3">
    <source>
        <dbReference type="ARBA" id="ARBA00023163"/>
    </source>
</evidence>
<reference evidence="6 8" key="1">
    <citation type="submission" date="2019-09" db="EMBL/GenBank/DDBJ databases">
        <title>Genome sequence of Clostridium sp. EA1.</title>
        <authorList>
            <person name="Poehlein A."/>
            <person name="Bengelsdorf F.R."/>
            <person name="Daniel R."/>
        </authorList>
    </citation>
    <scope>NUCLEOTIDE SEQUENCE [LARGE SCALE GENOMIC DNA]</scope>
    <source>
        <strain evidence="6 8">EA1</strain>
    </source>
</reference>
<dbReference type="InterPro" id="IPR012318">
    <property type="entry name" value="HTH_CRP"/>
</dbReference>
<dbReference type="EMBL" id="CP060286">
    <property type="protein sequence ID" value="QNK41046.1"/>
    <property type="molecule type" value="Genomic_DNA"/>
</dbReference>
<keyword evidence="1" id="KW-0805">Transcription regulation</keyword>
<feature type="domain" description="Cyclic nucleotide-binding" evidence="4">
    <location>
        <begin position="42"/>
        <end position="123"/>
    </location>
</feature>
<name>A0A6N8I0Z9_9FIRM</name>
<dbReference type="Proteomes" id="UP000469440">
    <property type="component" value="Unassembled WGS sequence"/>
</dbReference>
<evidence type="ECO:0000313" key="7">
    <source>
        <dbReference type="EMBL" id="QNK41046.1"/>
    </source>
</evidence>
<dbReference type="SUPFAM" id="SSF46785">
    <property type="entry name" value="Winged helix' DNA-binding domain"/>
    <property type="match status" value="1"/>
</dbReference>
<sequence>MKEIRKTKKYGQVLSKIFLFHGVGPELSESAYESSQCTCAEFEQGEDIYTRTDFQRSIGIVLSGGLKAIKGGGQGIVLNTFESGGIFGVAGLFNSSCHYVSEIVATRRSRVLFLPQALLKDLIYREPRVAENYITFLSGRIRFLNICIDHFTGGSAEARIAHFLVALGEGKHGPFELPCSLTQLSDTLGIGRASLYRALGTLVGSGLIKRSGRWVEILDPEGLKNARF</sequence>
<accession>A0A6N8I0Z9</accession>
<dbReference type="InterPro" id="IPR036390">
    <property type="entry name" value="WH_DNA-bd_sf"/>
</dbReference>
<keyword evidence="3" id="KW-0804">Transcription</keyword>
<dbReference type="AlphaFoldDB" id="A0A6N8I0Z9"/>
<dbReference type="InterPro" id="IPR000595">
    <property type="entry name" value="cNMP-bd_dom"/>
</dbReference>
<dbReference type="SUPFAM" id="SSF51206">
    <property type="entry name" value="cAMP-binding domain-like"/>
    <property type="match status" value="1"/>
</dbReference>
<dbReference type="Pfam" id="PF00027">
    <property type="entry name" value="cNMP_binding"/>
    <property type="match status" value="1"/>
</dbReference>
<dbReference type="PANTHER" id="PTHR24567">
    <property type="entry name" value="CRP FAMILY TRANSCRIPTIONAL REGULATORY PROTEIN"/>
    <property type="match status" value="1"/>
</dbReference>
<evidence type="ECO:0000313" key="8">
    <source>
        <dbReference type="Proteomes" id="UP000469440"/>
    </source>
</evidence>
<dbReference type="InterPro" id="IPR014710">
    <property type="entry name" value="RmlC-like_jellyroll"/>
</dbReference>
<reference evidence="7 9" key="2">
    <citation type="submission" date="2020-08" db="EMBL/GenBank/DDBJ databases">
        <title>The isolate Caproiciproducens sp. 7D4C2 produces n-caproate at mildly acidic conditions from hexoses: genome and rBOX comparison with related strains and chain-elongating bacteria.</title>
        <authorList>
            <person name="Esquivel-Elizondo S."/>
            <person name="Bagci C."/>
            <person name="Temovska M."/>
            <person name="Jeon B.S."/>
            <person name="Bessarab I."/>
            <person name="Williams R.B.H."/>
            <person name="Huson D.H."/>
            <person name="Angenent L.T."/>
        </authorList>
    </citation>
    <scope>NUCLEOTIDE SEQUENCE [LARGE SCALE GENOMIC DNA]</scope>
    <source>
        <strain evidence="7 9">7D4C2</strain>
    </source>
</reference>
<organism evidence="6 8">
    <name type="scientific">Caproicibacter fermentans</name>
    <dbReference type="NCBI Taxonomy" id="2576756"/>
    <lineage>
        <taxon>Bacteria</taxon>
        <taxon>Bacillati</taxon>
        <taxon>Bacillota</taxon>
        <taxon>Clostridia</taxon>
        <taxon>Eubacteriales</taxon>
        <taxon>Acutalibacteraceae</taxon>
        <taxon>Caproicibacter</taxon>
    </lineage>
</organism>
<evidence type="ECO:0000313" key="9">
    <source>
        <dbReference type="Proteomes" id="UP000515909"/>
    </source>
</evidence>
<evidence type="ECO:0000313" key="6">
    <source>
        <dbReference type="EMBL" id="MVB11525.1"/>
    </source>
</evidence>
<gene>
    <name evidence="6" type="ORF">CAFE_22440</name>
    <name evidence="7" type="ORF">HCR03_01635</name>
</gene>
<dbReference type="GO" id="GO:0003700">
    <property type="term" value="F:DNA-binding transcription factor activity"/>
    <property type="evidence" value="ECO:0007669"/>
    <property type="project" value="TreeGrafter"/>
</dbReference>
<protein>
    <submittedName>
        <fullName evidence="6">Crp-like helix-turn-helix domain protein</fullName>
    </submittedName>
    <submittedName>
        <fullName evidence="7">Crp/Fnr family transcriptional regulator</fullName>
    </submittedName>
</protein>
<evidence type="ECO:0000256" key="1">
    <source>
        <dbReference type="ARBA" id="ARBA00023015"/>
    </source>
</evidence>
<dbReference type="PROSITE" id="PS51063">
    <property type="entry name" value="HTH_CRP_2"/>
    <property type="match status" value="1"/>
</dbReference>
<dbReference type="GO" id="GO:0005829">
    <property type="term" value="C:cytosol"/>
    <property type="evidence" value="ECO:0007669"/>
    <property type="project" value="TreeGrafter"/>
</dbReference>